<protein>
    <recommendedName>
        <fullName evidence="3">Plasmid mobilization relaxosome protein MobC</fullName>
    </recommendedName>
</protein>
<reference evidence="2" key="1">
    <citation type="journal article" date="2019" name="Int. J. Syst. Evol. Microbiol.">
        <title>The Global Catalogue of Microorganisms (GCM) 10K type strain sequencing project: providing services to taxonomists for standard genome sequencing and annotation.</title>
        <authorList>
            <consortium name="The Broad Institute Genomics Platform"/>
            <consortium name="The Broad Institute Genome Sequencing Center for Infectious Disease"/>
            <person name="Wu L."/>
            <person name="Ma J."/>
        </authorList>
    </citation>
    <scope>NUCLEOTIDE SEQUENCE [LARGE SCALE GENOMIC DNA]</scope>
    <source>
        <strain evidence="2">JCM 9371</strain>
    </source>
</reference>
<comment type="caution">
    <text evidence="1">The sequence shown here is derived from an EMBL/GenBank/DDBJ whole genome shotgun (WGS) entry which is preliminary data.</text>
</comment>
<gene>
    <name evidence="1" type="ORF">ACFQZM_41210</name>
</gene>
<evidence type="ECO:0000313" key="1">
    <source>
        <dbReference type="EMBL" id="MFD0690969.1"/>
    </source>
</evidence>
<dbReference type="EMBL" id="JBHTGP010000025">
    <property type="protein sequence ID" value="MFD0690969.1"/>
    <property type="molecule type" value="Genomic_DNA"/>
</dbReference>
<dbReference type="Proteomes" id="UP001597063">
    <property type="component" value="Unassembled WGS sequence"/>
</dbReference>
<evidence type="ECO:0000313" key="2">
    <source>
        <dbReference type="Proteomes" id="UP001597063"/>
    </source>
</evidence>
<sequence length="106" mass="11106">MSDEEKGLLAAAARRQGLATGAFVAQAALAVASDAVHPEYFVLREALAEVMEAAGQVRRIGVSLNQAVAALNSGNLPARLQCYADAAARTVGKLDELADELCRRLP</sequence>
<keyword evidence="2" id="KW-1185">Reference proteome</keyword>
<dbReference type="RefSeq" id="WP_131758029.1">
    <property type="nucleotide sequence ID" value="NZ_CAACUY010000042.1"/>
</dbReference>
<name>A0ABW2XX60_9ACTN</name>
<accession>A0ABW2XX60</accession>
<organism evidence="1 2">
    <name type="scientific">Actinomadura fibrosa</name>
    <dbReference type="NCBI Taxonomy" id="111802"/>
    <lineage>
        <taxon>Bacteria</taxon>
        <taxon>Bacillati</taxon>
        <taxon>Actinomycetota</taxon>
        <taxon>Actinomycetes</taxon>
        <taxon>Streptosporangiales</taxon>
        <taxon>Thermomonosporaceae</taxon>
        <taxon>Actinomadura</taxon>
    </lineage>
</organism>
<proteinExistence type="predicted"/>
<evidence type="ECO:0008006" key="3">
    <source>
        <dbReference type="Google" id="ProtNLM"/>
    </source>
</evidence>